<dbReference type="InterPro" id="IPR016181">
    <property type="entry name" value="Acyl_CoA_acyltransferase"/>
</dbReference>
<evidence type="ECO:0000259" key="1">
    <source>
        <dbReference type="PROSITE" id="PS51186"/>
    </source>
</evidence>
<proteinExistence type="predicted"/>
<dbReference type="Pfam" id="PF13302">
    <property type="entry name" value="Acetyltransf_3"/>
    <property type="match status" value="1"/>
</dbReference>
<gene>
    <name evidence="2" type="ORF">AAE021_03890</name>
</gene>
<feature type="domain" description="N-acetyltransferase" evidence="1">
    <location>
        <begin position="13"/>
        <end position="172"/>
    </location>
</feature>
<dbReference type="InterPro" id="IPR051908">
    <property type="entry name" value="Ribosomal_N-acetyltransferase"/>
</dbReference>
<dbReference type="Proteomes" id="UP001448858">
    <property type="component" value="Chromosome"/>
</dbReference>
<evidence type="ECO:0000313" key="2">
    <source>
        <dbReference type="EMBL" id="WZP16734.1"/>
    </source>
</evidence>
<name>A0ABZ3A0N0_9MICC</name>
<dbReference type="InterPro" id="IPR000182">
    <property type="entry name" value="GNAT_dom"/>
</dbReference>
<organism evidence="2 3">
    <name type="scientific">Arthrobacter citreus</name>
    <dbReference type="NCBI Taxonomy" id="1670"/>
    <lineage>
        <taxon>Bacteria</taxon>
        <taxon>Bacillati</taxon>
        <taxon>Actinomycetota</taxon>
        <taxon>Actinomycetes</taxon>
        <taxon>Micrococcales</taxon>
        <taxon>Micrococcaceae</taxon>
        <taxon>Arthrobacter</taxon>
    </lineage>
</organism>
<dbReference type="Gene3D" id="3.40.630.30">
    <property type="match status" value="1"/>
</dbReference>
<dbReference type="EMBL" id="CP151657">
    <property type="protein sequence ID" value="WZP16734.1"/>
    <property type="molecule type" value="Genomic_DNA"/>
</dbReference>
<dbReference type="PANTHER" id="PTHR43441:SF10">
    <property type="entry name" value="ACETYLTRANSFERASE"/>
    <property type="match status" value="1"/>
</dbReference>
<sequence>MSFPIPLLTDGTLTLRAHRASDVGPVYSRSTDPLTRQWTTIPLEYTEPMAAEYVATISKEQEDAVSWALEADGAYAGTLDLRFQGANSANLGFVTAPEHRGRGLMSRAVALAVAHAFDDLGWDVLTWTANAGNTGSYKTVWRNGFPPPIAVPHFLAHRGKMVEGWISSLTPKDPRTPTGAWARWDDVAARLPGVSPVRLPLE</sequence>
<dbReference type="SUPFAM" id="SSF55729">
    <property type="entry name" value="Acyl-CoA N-acyltransferases (Nat)"/>
    <property type="match status" value="1"/>
</dbReference>
<dbReference type="CDD" id="cd04301">
    <property type="entry name" value="NAT_SF"/>
    <property type="match status" value="1"/>
</dbReference>
<accession>A0ABZ3A0N0</accession>
<reference evidence="2 3" key="1">
    <citation type="submission" date="2024-04" db="EMBL/GenBank/DDBJ databases">
        <title>Arthrobacter sp. from Plains bison fecal sample.</title>
        <authorList>
            <person name="Ruzzini A."/>
        </authorList>
    </citation>
    <scope>NUCLEOTIDE SEQUENCE [LARGE SCALE GENOMIC DNA]</scope>
    <source>
        <strain evidence="2 3">EINP1</strain>
    </source>
</reference>
<dbReference type="RefSeq" id="WP_342024336.1">
    <property type="nucleotide sequence ID" value="NZ_CP151657.1"/>
</dbReference>
<keyword evidence="3" id="KW-1185">Reference proteome</keyword>
<protein>
    <submittedName>
        <fullName evidence="2">GNAT family N-acetyltransferase</fullName>
    </submittedName>
</protein>
<dbReference type="PANTHER" id="PTHR43441">
    <property type="entry name" value="RIBOSOMAL-PROTEIN-SERINE ACETYLTRANSFERASE"/>
    <property type="match status" value="1"/>
</dbReference>
<evidence type="ECO:0000313" key="3">
    <source>
        <dbReference type="Proteomes" id="UP001448858"/>
    </source>
</evidence>
<dbReference type="PROSITE" id="PS51186">
    <property type="entry name" value="GNAT"/>
    <property type="match status" value="1"/>
</dbReference>